<dbReference type="Proteomes" id="UP000241690">
    <property type="component" value="Unassembled WGS sequence"/>
</dbReference>
<evidence type="ECO:0000313" key="2">
    <source>
        <dbReference type="Proteomes" id="UP000241690"/>
    </source>
</evidence>
<dbReference type="AlphaFoldDB" id="A0A2T3ZWR9"/>
<sequence>MHTESFLATRAGAAAAACAVLVRVYKCTWILPPSIQQGRTVQVTVREHRPPSRCRQHLRPVSGQSLRRAKQLAGAICRPPERQRSASTSSIVAWSYSSAPPATRLPVLSLHRNQFASATVAKVHRPSLASIAFRYVNAPLVRFASLPFVLTAGMAWEPVQ</sequence>
<protein>
    <submittedName>
        <fullName evidence="1">Uncharacterized protein</fullName>
    </submittedName>
</protein>
<reference evidence="1 2" key="1">
    <citation type="submission" date="2016-07" db="EMBL/GenBank/DDBJ databases">
        <title>Multiple horizontal gene transfer events from other fungi enriched the ability of initially mycotrophic Trichoderma (Ascomycota) to feed on dead plant biomass.</title>
        <authorList>
            <consortium name="DOE Joint Genome Institute"/>
            <person name="Aerts A."/>
            <person name="Atanasova L."/>
            <person name="Chenthamara K."/>
            <person name="Zhang J."/>
            <person name="Grujic M."/>
            <person name="Henrissat B."/>
            <person name="Kuo A."/>
            <person name="Salamov A."/>
            <person name="Lipzen A."/>
            <person name="Labutti K."/>
            <person name="Barry K."/>
            <person name="Miao Y."/>
            <person name="Rahimi M.J."/>
            <person name="Shen Q."/>
            <person name="Grigoriev I.V."/>
            <person name="Kubicek C.P."/>
            <person name="Druzhinina I.S."/>
        </authorList>
    </citation>
    <scope>NUCLEOTIDE SEQUENCE [LARGE SCALE GENOMIC DNA]</scope>
    <source>
        <strain evidence="1 2">CBS 226.95</strain>
    </source>
</reference>
<accession>A0A2T3ZWR9</accession>
<organism evidence="1 2">
    <name type="scientific">Trichoderma harzianum CBS 226.95</name>
    <dbReference type="NCBI Taxonomy" id="983964"/>
    <lineage>
        <taxon>Eukaryota</taxon>
        <taxon>Fungi</taxon>
        <taxon>Dikarya</taxon>
        <taxon>Ascomycota</taxon>
        <taxon>Pezizomycotina</taxon>
        <taxon>Sordariomycetes</taxon>
        <taxon>Hypocreomycetidae</taxon>
        <taxon>Hypocreales</taxon>
        <taxon>Hypocreaceae</taxon>
        <taxon>Trichoderma</taxon>
    </lineage>
</organism>
<evidence type="ECO:0000313" key="1">
    <source>
        <dbReference type="EMBL" id="PTB49266.1"/>
    </source>
</evidence>
<proteinExistence type="predicted"/>
<keyword evidence="2" id="KW-1185">Reference proteome</keyword>
<name>A0A2T3ZWR9_TRIHA</name>
<gene>
    <name evidence="1" type="ORF">M431DRAFT_486889</name>
</gene>
<dbReference type="GeneID" id="36625007"/>
<dbReference type="EMBL" id="KZ679693">
    <property type="protein sequence ID" value="PTB49266.1"/>
    <property type="molecule type" value="Genomic_DNA"/>
</dbReference>
<dbReference type="RefSeq" id="XP_024768943.1">
    <property type="nucleotide sequence ID" value="XM_024916438.1"/>
</dbReference>